<proteinExistence type="predicted"/>
<keyword evidence="2" id="KW-1185">Reference proteome</keyword>
<evidence type="ECO:0000313" key="1">
    <source>
        <dbReference type="EMBL" id="AWM34385.1"/>
    </source>
</evidence>
<evidence type="ECO:0000313" key="2">
    <source>
        <dbReference type="Proteomes" id="UP000245999"/>
    </source>
</evidence>
<reference evidence="2" key="1">
    <citation type="submission" date="2018-04" db="EMBL/GenBank/DDBJ databases">
        <title>Complete genome of Antarctic heterotrophic bacterium Hymenobacter nivis.</title>
        <authorList>
            <person name="Terashima M."/>
        </authorList>
    </citation>
    <scope>NUCLEOTIDE SEQUENCE [LARGE SCALE GENOMIC DNA]</scope>
    <source>
        <strain evidence="2">NBRC 111535</strain>
    </source>
</reference>
<sequence length="79" mass="8044">MRLALLYNGEFSVIKSLLTPESMALWQQQALGLAGAAALTWATRPGTGGGASASAPGYAGAALVAYGALLWLGTHDSDH</sequence>
<name>A0A2Z3GTK7_9BACT</name>
<organism evidence="1 2">
    <name type="scientific">Hymenobacter nivis</name>
    <dbReference type="NCBI Taxonomy" id="1850093"/>
    <lineage>
        <taxon>Bacteria</taxon>
        <taxon>Pseudomonadati</taxon>
        <taxon>Bacteroidota</taxon>
        <taxon>Cytophagia</taxon>
        <taxon>Cytophagales</taxon>
        <taxon>Hymenobacteraceae</taxon>
        <taxon>Hymenobacter</taxon>
    </lineage>
</organism>
<dbReference type="AlphaFoldDB" id="A0A2Z3GTK7"/>
<accession>A0A2Z3GTK7</accession>
<dbReference type="EMBL" id="CP029145">
    <property type="protein sequence ID" value="AWM34385.1"/>
    <property type="molecule type" value="Genomic_DNA"/>
</dbReference>
<dbReference type="Proteomes" id="UP000245999">
    <property type="component" value="Chromosome"/>
</dbReference>
<dbReference type="KEGG" id="hnv:DDQ68_17290"/>
<gene>
    <name evidence="1" type="ORF">DDQ68_17290</name>
</gene>
<protein>
    <submittedName>
        <fullName evidence="1">Uncharacterized protein</fullName>
    </submittedName>
</protein>